<dbReference type="InterPro" id="IPR036875">
    <property type="entry name" value="Znf_CCHC_sf"/>
</dbReference>
<feature type="region of interest" description="Disordered" evidence="2">
    <location>
        <begin position="212"/>
        <end position="255"/>
    </location>
</feature>
<organism evidence="4 5">
    <name type="scientific">Actinidia rufa</name>
    <dbReference type="NCBI Taxonomy" id="165716"/>
    <lineage>
        <taxon>Eukaryota</taxon>
        <taxon>Viridiplantae</taxon>
        <taxon>Streptophyta</taxon>
        <taxon>Embryophyta</taxon>
        <taxon>Tracheophyta</taxon>
        <taxon>Spermatophyta</taxon>
        <taxon>Magnoliopsida</taxon>
        <taxon>eudicotyledons</taxon>
        <taxon>Gunneridae</taxon>
        <taxon>Pentapetalae</taxon>
        <taxon>asterids</taxon>
        <taxon>Ericales</taxon>
        <taxon>Actinidiaceae</taxon>
        <taxon>Actinidia</taxon>
    </lineage>
</organism>
<dbReference type="Proteomes" id="UP000585474">
    <property type="component" value="Unassembled WGS sequence"/>
</dbReference>
<dbReference type="Pfam" id="PF14223">
    <property type="entry name" value="Retrotran_gag_2"/>
    <property type="match status" value="1"/>
</dbReference>
<feature type="compositionally biased region" description="Basic and acidic residues" evidence="2">
    <location>
        <begin position="229"/>
        <end position="244"/>
    </location>
</feature>
<keyword evidence="1" id="KW-0479">Metal-binding</keyword>
<gene>
    <name evidence="4" type="ORF">Acr_17g0008980</name>
</gene>
<keyword evidence="1" id="KW-0862">Zinc</keyword>
<feature type="domain" description="CCHC-type" evidence="3">
    <location>
        <begin position="263"/>
        <end position="277"/>
    </location>
</feature>
<dbReference type="EMBL" id="BJWL01000017">
    <property type="protein sequence ID" value="GFZ05326.1"/>
    <property type="molecule type" value="Genomic_DNA"/>
</dbReference>
<dbReference type="AlphaFoldDB" id="A0A7J0G3G1"/>
<dbReference type="GO" id="GO:0008270">
    <property type="term" value="F:zinc ion binding"/>
    <property type="evidence" value="ECO:0007669"/>
    <property type="project" value="UniProtKB-KW"/>
</dbReference>
<dbReference type="OrthoDB" id="1633296at2759"/>
<keyword evidence="5" id="KW-1185">Reference proteome</keyword>
<sequence>MDVTTQRVNNNNTTVVLLNGSNFKKWKQDIEFALGIVDLDLALREPEPAALTDTSTAFEKESYAKWDRSNRLSLLAIKRSIPEHLLTGLPETNNAKVLFEAIGQRYHVSSKAETGSLMNELTSLRYDSQSGVREYVLKLVFLQSKLRGLNVTLPDDFIVHHALNSLPSEFSQIKTAYNTQNESWTVNDLIAKCVLEDNKLKREKTESALLVSHPKTPYRQGHGNHKNYKKPEVNTSHKDQDNKSHGQTHNPLGPNATIKKGIKCFFCKKEGHVKKDCHGFKSWLEKKKNQEGGIQKQAEAK</sequence>
<keyword evidence="1" id="KW-0863">Zinc-finger</keyword>
<dbReference type="GO" id="GO:0003676">
    <property type="term" value="F:nucleic acid binding"/>
    <property type="evidence" value="ECO:0007669"/>
    <property type="project" value="InterPro"/>
</dbReference>
<dbReference type="Gene3D" id="4.10.60.10">
    <property type="entry name" value="Zinc finger, CCHC-type"/>
    <property type="match status" value="1"/>
</dbReference>
<reference evidence="4 5" key="1">
    <citation type="submission" date="2019-07" db="EMBL/GenBank/DDBJ databases">
        <title>De Novo Assembly of kiwifruit Actinidia rufa.</title>
        <authorList>
            <person name="Sugita-Konishi S."/>
            <person name="Sato K."/>
            <person name="Mori E."/>
            <person name="Abe Y."/>
            <person name="Kisaki G."/>
            <person name="Hamano K."/>
            <person name="Suezawa K."/>
            <person name="Otani M."/>
            <person name="Fukuda T."/>
            <person name="Manabe T."/>
            <person name="Gomi K."/>
            <person name="Tabuchi M."/>
            <person name="Akimitsu K."/>
            <person name="Kataoka I."/>
        </authorList>
    </citation>
    <scope>NUCLEOTIDE SEQUENCE [LARGE SCALE GENOMIC DNA]</scope>
    <source>
        <strain evidence="5">cv. Fuchu</strain>
    </source>
</reference>
<accession>A0A7J0G3G1</accession>
<name>A0A7J0G3G1_9ERIC</name>
<evidence type="ECO:0000259" key="3">
    <source>
        <dbReference type="PROSITE" id="PS50158"/>
    </source>
</evidence>
<proteinExistence type="predicted"/>
<dbReference type="SUPFAM" id="SSF57756">
    <property type="entry name" value="Retrovirus zinc finger-like domains"/>
    <property type="match status" value="1"/>
</dbReference>
<dbReference type="InterPro" id="IPR001878">
    <property type="entry name" value="Znf_CCHC"/>
</dbReference>
<dbReference type="PROSITE" id="PS50158">
    <property type="entry name" value="ZF_CCHC"/>
    <property type="match status" value="1"/>
</dbReference>
<dbReference type="PANTHER" id="PTHR35317:SF32">
    <property type="entry name" value="DUF4219 DOMAIN-CONTAINING PROTEIN"/>
    <property type="match status" value="1"/>
</dbReference>
<dbReference type="PANTHER" id="PTHR35317">
    <property type="entry name" value="OS04G0629600 PROTEIN"/>
    <property type="match status" value="1"/>
</dbReference>
<comment type="caution">
    <text evidence="4">The sequence shown here is derived from an EMBL/GenBank/DDBJ whole genome shotgun (WGS) entry which is preliminary data.</text>
</comment>
<evidence type="ECO:0000256" key="1">
    <source>
        <dbReference type="PROSITE-ProRule" id="PRU00047"/>
    </source>
</evidence>
<evidence type="ECO:0000256" key="2">
    <source>
        <dbReference type="SAM" id="MobiDB-lite"/>
    </source>
</evidence>
<evidence type="ECO:0000313" key="4">
    <source>
        <dbReference type="EMBL" id="GFZ05326.1"/>
    </source>
</evidence>
<evidence type="ECO:0000313" key="5">
    <source>
        <dbReference type="Proteomes" id="UP000585474"/>
    </source>
</evidence>
<protein>
    <recommendedName>
        <fullName evidence="3">CCHC-type domain-containing protein</fullName>
    </recommendedName>
</protein>